<accession>D2NRT8</accession>
<evidence type="ECO:0000256" key="3">
    <source>
        <dbReference type="ARBA" id="ARBA00022840"/>
    </source>
</evidence>
<comment type="function">
    <text evidence="5">ATP-dependent carboxylate-amine ligase which exhibits weak glutamate--cysteine ligase activity.</text>
</comment>
<dbReference type="NCBIfam" id="NF010042">
    <property type="entry name" value="PRK13517.1-2"/>
    <property type="match status" value="1"/>
</dbReference>
<keyword evidence="7" id="KW-1185">Reference proteome</keyword>
<dbReference type="Proteomes" id="UP000001883">
    <property type="component" value="Chromosome"/>
</dbReference>
<dbReference type="AlphaFoldDB" id="D2NRT8"/>
<dbReference type="InterPro" id="IPR006336">
    <property type="entry name" value="GCS2"/>
</dbReference>
<protein>
    <recommendedName>
        <fullName evidence="5">Putative glutamate--cysteine ligase 2</fullName>
        <ecNumber evidence="5">6.3.2.2</ecNumber>
    </recommendedName>
    <alternativeName>
        <fullName evidence="5">Gamma-glutamylcysteine synthetase 2</fullName>
        <shortName evidence="5">GCS 2</shortName>
        <shortName evidence="5">Gamma-GCS 2</shortName>
    </alternativeName>
</protein>
<dbReference type="NCBIfam" id="NF010043">
    <property type="entry name" value="PRK13517.1-3"/>
    <property type="match status" value="1"/>
</dbReference>
<comment type="catalytic activity">
    <reaction evidence="4 5">
        <text>L-cysteine + L-glutamate + ATP = gamma-L-glutamyl-L-cysteine + ADP + phosphate + H(+)</text>
        <dbReference type="Rhea" id="RHEA:13285"/>
        <dbReference type="ChEBI" id="CHEBI:15378"/>
        <dbReference type="ChEBI" id="CHEBI:29985"/>
        <dbReference type="ChEBI" id="CHEBI:30616"/>
        <dbReference type="ChEBI" id="CHEBI:35235"/>
        <dbReference type="ChEBI" id="CHEBI:43474"/>
        <dbReference type="ChEBI" id="CHEBI:58173"/>
        <dbReference type="ChEBI" id="CHEBI:456216"/>
        <dbReference type="EC" id="6.3.2.2"/>
    </reaction>
</comment>
<dbReference type="EMBL" id="AP011540">
    <property type="protein sequence ID" value="BAI64364.1"/>
    <property type="molecule type" value="Genomic_DNA"/>
</dbReference>
<reference evidence="6 7" key="3">
    <citation type="journal article" date="2010" name="Sequencing">
        <title>Complete Genome Sequence of Rothia mucilaginosa DY-18: A Clinical Isolate with Dense Meshwork-Like Structures from a Persistent Apical Periodontitis Lesion.</title>
        <authorList>
            <person name="Yamane K."/>
            <person name="Nambu T."/>
            <person name="Yamanaka T."/>
            <person name="Mashimo C."/>
            <person name="Sugimori C."/>
            <person name="Leung K.-P."/>
            <person name="Fukushima H."/>
        </authorList>
    </citation>
    <scope>NUCLEOTIDE SEQUENCE [LARGE SCALE GENOMIC DNA]</scope>
    <source>
        <strain evidence="6 7">DY-18</strain>
    </source>
</reference>
<dbReference type="GO" id="GO:0042398">
    <property type="term" value="P:modified amino acid biosynthetic process"/>
    <property type="evidence" value="ECO:0007669"/>
    <property type="project" value="InterPro"/>
</dbReference>
<dbReference type="SUPFAM" id="SSF55931">
    <property type="entry name" value="Glutamine synthetase/guanido kinase"/>
    <property type="match status" value="1"/>
</dbReference>
<dbReference type="HAMAP" id="MF_01609">
    <property type="entry name" value="Glu_cys_ligase_2"/>
    <property type="match status" value="1"/>
</dbReference>
<dbReference type="InterPro" id="IPR011793">
    <property type="entry name" value="YbdK"/>
</dbReference>
<name>D2NRT8_ROTMD</name>
<dbReference type="HOGENOM" id="CLU_044848_1_0_11"/>
<evidence type="ECO:0000256" key="4">
    <source>
        <dbReference type="ARBA" id="ARBA00048819"/>
    </source>
</evidence>
<dbReference type="KEGG" id="rmu:RMDY18_05320"/>
<dbReference type="GO" id="GO:0004357">
    <property type="term" value="F:glutamate-cysteine ligase activity"/>
    <property type="evidence" value="ECO:0007669"/>
    <property type="project" value="UniProtKB-EC"/>
</dbReference>
<proteinExistence type="inferred from homology"/>
<sequence>MHDTISRRRKGHMIDFASSPQSTLGVEWEIALIDRESGELTQRAGEVLSILRERRPELLEPASDRAHVTGEFLENTIEVVTGICHTVAEACRQLQELTDIIREITDDLGIEFYPAGTHPFSHWADQPVVAKERYQRVVERAQYWGRHMVIYGVHVHVGVDSRDKVLPLIDALTNYGPHLLALSCSSPYWDGIDTGYASHRTQLYQQLPTNGLPFHFDTWEQYSEYLDSLVATDVINDPSEDRWDVRPVPRYGTIEMRYCDGLASLPDVAAIVAFTQCLVEYFSRQVEAGESIEVLAPWHAQENKWRVARYGLDAKIVVSNAPEQRTLREDFELLLPKLEPVARDLDCEVELAQVRRILAEGTGADRQRAVFEKTGSLREVALDVAVQSRARALR</sequence>
<dbReference type="NCBIfam" id="TIGR02050">
    <property type="entry name" value="gshA_cyan_rel"/>
    <property type="match status" value="1"/>
</dbReference>
<gene>
    <name evidence="6" type="ordered locus">RMDY18_05320</name>
</gene>
<dbReference type="InterPro" id="IPR050141">
    <property type="entry name" value="GCL_type2/YbdK_subfam"/>
</dbReference>
<keyword evidence="2 5" id="KW-0547">Nucleotide-binding</keyword>
<dbReference type="InterPro" id="IPR014746">
    <property type="entry name" value="Gln_synth/guanido_kin_cat_dom"/>
</dbReference>
<evidence type="ECO:0000313" key="6">
    <source>
        <dbReference type="EMBL" id="BAI64364.1"/>
    </source>
</evidence>
<dbReference type="Pfam" id="PF04107">
    <property type="entry name" value="GCS2"/>
    <property type="match status" value="1"/>
</dbReference>
<evidence type="ECO:0000256" key="2">
    <source>
        <dbReference type="ARBA" id="ARBA00022741"/>
    </source>
</evidence>
<evidence type="ECO:0000313" key="7">
    <source>
        <dbReference type="Proteomes" id="UP000001883"/>
    </source>
</evidence>
<dbReference type="PANTHER" id="PTHR36510">
    <property type="entry name" value="GLUTAMATE--CYSTEINE LIGASE 2-RELATED"/>
    <property type="match status" value="1"/>
</dbReference>
<dbReference type="STRING" id="680646.RMDY18_05320"/>
<keyword evidence="3 5" id="KW-0067">ATP-binding</keyword>
<dbReference type="PANTHER" id="PTHR36510:SF1">
    <property type="entry name" value="GLUTAMATE--CYSTEINE LIGASE 2-RELATED"/>
    <property type="match status" value="1"/>
</dbReference>
<comment type="similarity">
    <text evidence="5">Belongs to the glutamate--cysteine ligase type 2 family. YbdK subfamily.</text>
</comment>
<organism evidence="6 7">
    <name type="scientific">Rothia mucilaginosa (strain DY-18)</name>
    <name type="common">Stomatococcus mucilaginosus</name>
    <dbReference type="NCBI Taxonomy" id="680646"/>
    <lineage>
        <taxon>Bacteria</taxon>
        <taxon>Bacillati</taxon>
        <taxon>Actinomycetota</taxon>
        <taxon>Actinomycetes</taxon>
        <taxon>Micrococcales</taxon>
        <taxon>Micrococcaceae</taxon>
        <taxon>Rothia</taxon>
    </lineage>
</organism>
<dbReference type="NCBIfam" id="NF010044">
    <property type="entry name" value="PRK13517.1-4"/>
    <property type="match status" value="1"/>
</dbReference>
<dbReference type="GO" id="GO:0005524">
    <property type="term" value="F:ATP binding"/>
    <property type="evidence" value="ECO:0007669"/>
    <property type="project" value="UniProtKB-KW"/>
</dbReference>
<reference evidence="6 7" key="2">
    <citation type="journal article" date="2010" name="J Osaka Dent Univ">
        <title>Isolation and identification of Rothia mucilaginosa from persistent apical periodontitis lesions.</title>
        <authorList>
            <person name="Yamane K."/>
            <person name="Yoshida M."/>
            <person name="Fujihira T."/>
            <person name="Baba T."/>
            <person name="Tsuji N."/>
            <person name="Hayashi H."/>
            <person name="Sugimori C."/>
            <person name="Yamanaka T."/>
            <person name="Mashimo C."/>
            <person name="Nambu T."/>
            <person name="Kawai H."/>
            <person name="Fukushima H."/>
        </authorList>
    </citation>
    <scope>NUCLEOTIDE SEQUENCE [LARGE SCALE GENOMIC DNA]</scope>
    <source>
        <strain evidence="6 7">DY-18</strain>
    </source>
</reference>
<dbReference type="eggNOG" id="COG2170">
    <property type="taxonomic scope" value="Bacteria"/>
</dbReference>
<keyword evidence="1 5" id="KW-0436">Ligase</keyword>
<dbReference type="EC" id="6.3.2.2" evidence="5"/>
<reference evidence="7" key="1">
    <citation type="submission" date="2009-07" db="EMBL/GenBank/DDBJ databases">
        <title>Complete genome sequence of Rothia mucilaginosa DJ.</title>
        <authorList>
            <person name="Yamane K."/>
            <person name="Nambu T."/>
            <person name="Mashimo C."/>
            <person name="Sugimori C."/>
            <person name="Yamanaka T."/>
            <person name="Leung K."/>
            <person name="Fukushima H."/>
        </authorList>
    </citation>
    <scope>NUCLEOTIDE SEQUENCE [LARGE SCALE GENOMIC DNA]</scope>
    <source>
        <strain evidence="7">DY-18</strain>
    </source>
</reference>
<dbReference type="Gene3D" id="3.30.590.20">
    <property type="match status" value="1"/>
</dbReference>
<evidence type="ECO:0000256" key="5">
    <source>
        <dbReference type="HAMAP-Rule" id="MF_01609"/>
    </source>
</evidence>
<evidence type="ECO:0000256" key="1">
    <source>
        <dbReference type="ARBA" id="ARBA00022598"/>
    </source>
</evidence>